<evidence type="ECO:0000313" key="9">
    <source>
        <dbReference type="EMBL" id="GIH71596.1"/>
    </source>
</evidence>
<evidence type="ECO:0000256" key="6">
    <source>
        <dbReference type="ARBA" id="ARBA00023136"/>
    </source>
</evidence>
<evidence type="ECO:0000256" key="1">
    <source>
        <dbReference type="ARBA" id="ARBA00004651"/>
    </source>
</evidence>
<accession>A0A8J3W1B2</accession>
<dbReference type="InterPro" id="IPR036259">
    <property type="entry name" value="MFS_trans_sf"/>
</dbReference>
<dbReference type="PANTHER" id="PTHR23517:SF2">
    <property type="entry name" value="MULTIDRUG RESISTANCE PROTEIN MDTH"/>
    <property type="match status" value="1"/>
</dbReference>
<dbReference type="PRINTS" id="PR01988">
    <property type="entry name" value="EXPORTERBACE"/>
</dbReference>
<dbReference type="SUPFAM" id="SSF103473">
    <property type="entry name" value="MFS general substrate transporter"/>
    <property type="match status" value="1"/>
</dbReference>
<dbReference type="EMBL" id="BOOG01000037">
    <property type="protein sequence ID" value="GIH71596.1"/>
    <property type="molecule type" value="Genomic_DNA"/>
</dbReference>
<organism evidence="9 10">
    <name type="scientific">Sphaerimonospora thailandensis</name>
    <dbReference type="NCBI Taxonomy" id="795644"/>
    <lineage>
        <taxon>Bacteria</taxon>
        <taxon>Bacillati</taxon>
        <taxon>Actinomycetota</taxon>
        <taxon>Actinomycetes</taxon>
        <taxon>Streptosporangiales</taxon>
        <taxon>Streptosporangiaceae</taxon>
        <taxon>Sphaerimonospora</taxon>
    </lineage>
</organism>
<feature type="transmembrane region" description="Helical" evidence="7">
    <location>
        <begin position="12"/>
        <end position="35"/>
    </location>
</feature>
<evidence type="ECO:0000256" key="5">
    <source>
        <dbReference type="ARBA" id="ARBA00022989"/>
    </source>
</evidence>
<evidence type="ECO:0000256" key="4">
    <source>
        <dbReference type="ARBA" id="ARBA00022692"/>
    </source>
</evidence>
<feature type="transmembrane region" description="Helical" evidence="7">
    <location>
        <begin position="131"/>
        <end position="153"/>
    </location>
</feature>
<feature type="transmembrane region" description="Helical" evidence="7">
    <location>
        <begin position="295"/>
        <end position="318"/>
    </location>
</feature>
<evidence type="ECO:0000256" key="7">
    <source>
        <dbReference type="SAM" id="Phobius"/>
    </source>
</evidence>
<feature type="transmembrane region" description="Helical" evidence="7">
    <location>
        <begin position="339"/>
        <end position="357"/>
    </location>
</feature>
<keyword evidence="3" id="KW-1003">Cell membrane</keyword>
<dbReference type="Gene3D" id="1.20.1250.20">
    <property type="entry name" value="MFS general substrate transporter like domains"/>
    <property type="match status" value="1"/>
</dbReference>
<reference evidence="9" key="1">
    <citation type="submission" date="2021-01" db="EMBL/GenBank/DDBJ databases">
        <title>Whole genome shotgun sequence of Sphaerimonospora thailandensis NBRC 107569.</title>
        <authorList>
            <person name="Komaki H."/>
            <person name="Tamura T."/>
        </authorList>
    </citation>
    <scope>NUCLEOTIDE SEQUENCE</scope>
    <source>
        <strain evidence="9">NBRC 107569</strain>
    </source>
</reference>
<feature type="transmembrane region" description="Helical" evidence="7">
    <location>
        <begin position="363"/>
        <end position="382"/>
    </location>
</feature>
<dbReference type="GO" id="GO:0022857">
    <property type="term" value="F:transmembrane transporter activity"/>
    <property type="evidence" value="ECO:0007669"/>
    <property type="project" value="InterPro"/>
</dbReference>
<gene>
    <name evidence="9" type="ORF">Mth01_38490</name>
</gene>
<dbReference type="PANTHER" id="PTHR23517">
    <property type="entry name" value="RESISTANCE PROTEIN MDTM, PUTATIVE-RELATED-RELATED"/>
    <property type="match status" value="1"/>
</dbReference>
<feature type="transmembrane region" description="Helical" evidence="7">
    <location>
        <begin position="159"/>
        <end position="179"/>
    </location>
</feature>
<keyword evidence="2" id="KW-0813">Transport</keyword>
<dbReference type="RefSeq" id="WP_204017290.1">
    <property type="nucleotide sequence ID" value="NZ_BOOG01000037.1"/>
</dbReference>
<evidence type="ECO:0000313" key="10">
    <source>
        <dbReference type="Proteomes" id="UP000610966"/>
    </source>
</evidence>
<name>A0A8J3W1B2_9ACTN</name>
<keyword evidence="4 7" id="KW-0812">Transmembrane</keyword>
<dbReference type="InterPro" id="IPR020846">
    <property type="entry name" value="MFS_dom"/>
</dbReference>
<feature type="transmembrane region" description="Helical" evidence="7">
    <location>
        <begin position="73"/>
        <end position="91"/>
    </location>
</feature>
<feature type="domain" description="Major facilitator superfamily (MFS) profile" evidence="8">
    <location>
        <begin position="1"/>
        <end position="388"/>
    </location>
</feature>
<sequence>MRATEKRTLIGINAGISLAHVGNYIYLPILVPTLAAAHSGFWAGFVIFLTYVGRLLSTFFYEGVTARLGNRNGVIVGVLIEAFAIGLMGFVSGIPLFSVLAFFVGFGSGMSFPGLKNIIGKFSEEYRPKAFASFQMACQLGLLGGAMLGGVFAGVDLRVLFTVVFALFLVYCLAAFSMIPVDLEDRPEEATPLFSAAVLKGLRVGGGAQYFLLSSVFWVLAVTFFVGMPLHMSEFVPEWFPSVPFWITGVALLVLQFPTFKFMIKRFEPGHVMAVGFGSVFAAHMLFGAGRSATWVVIGCVIVVFGDILFTPSFDLWVSKKMPKDRLAKAMGAMHFFRSFGNMVGSLTAGLLFDLAIKAGIPGLNWYIAGAVALLCALFSMVNANRETAGKRVTGVVAEPRAEPVES</sequence>
<dbReference type="InterPro" id="IPR022324">
    <property type="entry name" value="Bacilysin_exporter_BacE_put"/>
</dbReference>
<dbReference type="AlphaFoldDB" id="A0A8J3W1B2"/>
<dbReference type="Pfam" id="PF07690">
    <property type="entry name" value="MFS_1"/>
    <property type="match status" value="1"/>
</dbReference>
<evidence type="ECO:0000259" key="8">
    <source>
        <dbReference type="PROSITE" id="PS50850"/>
    </source>
</evidence>
<evidence type="ECO:0000256" key="3">
    <source>
        <dbReference type="ARBA" id="ARBA00022475"/>
    </source>
</evidence>
<evidence type="ECO:0000256" key="2">
    <source>
        <dbReference type="ARBA" id="ARBA00022448"/>
    </source>
</evidence>
<proteinExistence type="predicted"/>
<feature type="transmembrane region" description="Helical" evidence="7">
    <location>
        <begin position="210"/>
        <end position="231"/>
    </location>
</feature>
<dbReference type="GO" id="GO:0005886">
    <property type="term" value="C:plasma membrane"/>
    <property type="evidence" value="ECO:0007669"/>
    <property type="project" value="UniProtKB-SubCell"/>
</dbReference>
<dbReference type="InterPro" id="IPR050171">
    <property type="entry name" value="MFS_Transporters"/>
</dbReference>
<feature type="transmembrane region" description="Helical" evidence="7">
    <location>
        <begin position="41"/>
        <end position="61"/>
    </location>
</feature>
<feature type="transmembrane region" description="Helical" evidence="7">
    <location>
        <begin position="97"/>
        <end position="119"/>
    </location>
</feature>
<dbReference type="Proteomes" id="UP000610966">
    <property type="component" value="Unassembled WGS sequence"/>
</dbReference>
<comment type="subcellular location">
    <subcellularLocation>
        <location evidence="1">Cell membrane</location>
        <topology evidence="1">Multi-pass membrane protein</topology>
    </subcellularLocation>
</comment>
<keyword evidence="10" id="KW-1185">Reference proteome</keyword>
<dbReference type="PROSITE" id="PS50850">
    <property type="entry name" value="MFS"/>
    <property type="match status" value="1"/>
</dbReference>
<keyword evidence="6 7" id="KW-0472">Membrane</keyword>
<comment type="caution">
    <text evidence="9">The sequence shown here is derived from an EMBL/GenBank/DDBJ whole genome shotgun (WGS) entry which is preliminary data.</text>
</comment>
<feature type="transmembrane region" description="Helical" evidence="7">
    <location>
        <begin position="272"/>
        <end position="289"/>
    </location>
</feature>
<protein>
    <submittedName>
        <fullName evidence="9">MFS transporter</fullName>
    </submittedName>
</protein>
<dbReference type="InterPro" id="IPR011701">
    <property type="entry name" value="MFS"/>
</dbReference>
<keyword evidence="5 7" id="KW-1133">Transmembrane helix</keyword>
<feature type="transmembrane region" description="Helical" evidence="7">
    <location>
        <begin position="243"/>
        <end position="260"/>
    </location>
</feature>